<feature type="transmembrane region" description="Helical" evidence="1">
    <location>
        <begin position="30"/>
        <end position="56"/>
    </location>
</feature>
<name>A0A934V143_9PROT</name>
<proteinExistence type="predicted"/>
<dbReference type="AlphaFoldDB" id="A0A934V143"/>
<sequence length="79" mass="8297">MIERIVLTVIYAALLAMALAVPLEFAMASAGMGLFIAAMTLLIATLLAAPFIDLALSAFTGNQRPDAPRRAGTPRVRPA</sequence>
<reference evidence="2" key="1">
    <citation type="submission" date="2017-08" db="EMBL/GenBank/DDBJ databases">
        <authorList>
            <person name="Imhoff J.F."/>
            <person name="Rahn T."/>
            <person name="Kuenzel S."/>
            <person name="Neulinger S.C."/>
        </authorList>
    </citation>
    <scope>NUCLEOTIDE SEQUENCE</scope>
    <source>
        <strain evidence="2">DSM 9154</strain>
    </source>
</reference>
<keyword evidence="1" id="KW-1133">Transmembrane helix</keyword>
<organism evidence="2 3">
    <name type="scientific">Rhodovibrio salinarum</name>
    <dbReference type="NCBI Taxonomy" id="1087"/>
    <lineage>
        <taxon>Bacteria</taxon>
        <taxon>Pseudomonadati</taxon>
        <taxon>Pseudomonadota</taxon>
        <taxon>Alphaproteobacteria</taxon>
        <taxon>Rhodospirillales</taxon>
        <taxon>Rhodovibrionaceae</taxon>
        <taxon>Rhodovibrio</taxon>
    </lineage>
</organism>
<evidence type="ECO:0000313" key="3">
    <source>
        <dbReference type="Proteomes" id="UP000778970"/>
    </source>
</evidence>
<keyword evidence="1" id="KW-0472">Membrane</keyword>
<protein>
    <submittedName>
        <fullName evidence="2">Uncharacterized protein</fullName>
    </submittedName>
</protein>
<gene>
    <name evidence="2" type="ORF">CKO21_17500</name>
</gene>
<dbReference type="RefSeq" id="WP_027289790.1">
    <property type="nucleotide sequence ID" value="NZ_NRRE01000033.1"/>
</dbReference>
<evidence type="ECO:0000313" key="2">
    <source>
        <dbReference type="EMBL" id="MBK1699042.1"/>
    </source>
</evidence>
<comment type="caution">
    <text evidence="2">The sequence shown here is derived from an EMBL/GenBank/DDBJ whole genome shotgun (WGS) entry which is preliminary data.</text>
</comment>
<accession>A0A934V143</accession>
<reference evidence="2" key="2">
    <citation type="journal article" date="2020" name="Microorganisms">
        <title>Osmotic Adaptation and Compatible Solute Biosynthesis of Phototrophic Bacteria as Revealed from Genome Analyses.</title>
        <authorList>
            <person name="Imhoff J.F."/>
            <person name="Rahn T."/>
            <person name="Kunzel S."/>
            <person name="Keller A."/>
            <person name="Neulinger S.C."/>
        </authorList>
    </citation>
    <scope>NUCLEOTIDE SEQUENCE</scope>
    <source>
        <strain evidence="2">DSM 9154</strain>
    </source>
</reference>
<dbReference type="EMBL" id="NRRE01000033">
    <property type="protein sequence ID" value="MBK1699042.1"/>
    <property type="molecule type" value="Genomic_DNA"/>
</dbReference>
<keyword evidence="3" id="KW-1185">Reference proteome</keyword>
<keyword evidence="1" id="KW-0812">Transmembrane</keyword>
<evidence type="ECO:0000256" key="1">
    <source>
        <dbReference type="SAM" id="Phobius"/>
    </source>
</evidence>
<dbReference type="Proteomes" id="UP000778970">
    <property type="component" value="Unassembled WGS sequence"/>
</dbReference>